<dbReference type="EMBL" id="LR798428">
    <property type="protein sequence ID" value="CAB5231363.1"/>
    <property type="molecule type" value="Genomic_DNA"/>
</dbReference>
<reference evidence="4" key="1">
    <citation type="submission" date="2020-05" db="EMBL/GenBank/DDBJ databases">
        <authorList>
            <person name="Chiriac C."/>
            <person name="Salcher M."/>
            <person name="Ghai R."/>
            <person name="Kavagutti S V."/>
        </authorList>
    </citation>
    <scope>NUCLEOTIDE SEQUENCE</scope>
</reference>
<accession>A0A6J7XP55</accession>
<evidence type="ECO:0000313" key="3">
    <source>
        <dbReference type="EMBL" id="CAB4192864.1"/>
    </source>
</evidence>
<dbReference type="EMBL" id="LR797071">
    <property type="protein sequence ID" value="CAB4184965.1"/>
    <property type="molecule type" value="Genomic_DNA"/>
</dbReference>
<evidence type="ECO:0000313" key="2">
    <source>
        <dbReference type="EMBL" id="CAB4184965.1"/>
    </source>
</evidence>
<dbReference type="EMBL" id="LR796919">
    <property type="protein sequence ID" value="CAB4174920.1"/>
    <property type="molecule type" value="Genomic_DNA"/>
</dbReference>
<dbReference type="EMBL" id="LR797185">
    <property type="protein sequence ID" value="CAB4192864.1"/>
    <property type="molecule type" value="Genomic_DNA"/>
</dbReference>
<name>A0A6J7XP55_9CAUD</name>
<evidence type="ECO:0000313" key="4">
    <source>
        <dbReference type="EMBL" id="CAB5231363.1"/>
    </source>
</evidence>
<evidence type="ECO:0000313" key="1">
    <source>
        <dbReference type="EMBL" id="CAB4174920.1"/>
    </source>
</evidence>
<protein>
    <submittedName>
        <fullName evidence="4">Uncharacterized protein</fullName>
    </submittedName>
</protein>
<sequence>MSEITVTESVSQVSVSTSSNVVSIAAGFSPDNAHATYTHNQASPSSTWSIVHNLNCRPAVTIVDSGGNVQIGEVLYVSDNAITVSFVSAFGGYAYLN</sequence>
<organism evidence="4">
    <name type="scientific">uncultured Caudovirales phage</name>
    <dbReference type="NCBI Taxonomy" id="2100421"/>
    <lineage>
        <taxon>Viruses</taxon>
        <taxon>Duplodnaviria</taxon>
        <taxon>Heunggongvirae</taxon>
        <taxon>Uroviricota</taxon>
        <taxon>Caudoviricetes</taxon>
        <taxon>Peduoviridae</taxon>
        <taxon>Maltschvirus</taxon>
        <taxon>Maltschvirus maltsch</taxon>
    </lineage>
</organism>
<proteinExistence type="predicted"/>
<gene>
    <name evidence="2" type="ORF">UFOVP1131_79</name>
    <name evidence="3" type="ORF">UFOVP1245_107</name>
    <name evidence="4" type="ORF">UFOVP1582_71</name>
    <name evidence="1" type="ORF">UFOVP966_93</name>
</gene>